<reference evidence="2" key="1">
    <citation type="journal article" date="2010" name="Nat. Biotechnol.">
        <title>Draft genome sequence of the oilseed species Ricinus communis.</title>
        <authorList>
            <person name="Chan A.P."/>
            <person name="Crabtree J."/>
            <person name="Zhao Q."/>
            <person name="Lorenzi H."/>
            <person name="Orvis J."/>
            <person name="Puiu D."/>
            <person name="Melake-Berhan A."/>
            <person name="Jones K.M."/>
            <person name="Redman J."/>
            <person name="Chen G."/>
            <person name="Cahoon E.B."/>
            <person name="Gedil M."/>
            <person name="Stanke M."/>
            <person name="Haas B.J."/>
            <person name="Wortman J.R."/>
            <person name="Fraser-Liggett C.M."/>
            <person name="Ravel J."/>
            <person name="Rabinowicz P.D."/>
        </authorList>
    </citation>
    <scope>NUCLEOTIDE SEQUENCE [LARGE SCALE GENOMIC DNA]</scope>
    <source>
        <strain evidence="2">cv. Hale</strain>
    </source>
</reference>
<gene>
    <name evidence="1" type="ORF">RCOM_0897970</name>
</gene>
<dbReference type="InParanoid" id="B9RV12"/>
<dbReference type="Proteomes" id="UP000008311">
    <property type="component" value="Unassembled WGS sequence"/>
</dbReference>
<dbReference type="PANTHER" id="PTHR31197:SF5">
    <property type="entry name" value="OS01G0612600 PROTEIN"/>
    <property type="match status" value="1"/>
</dbReference>
<dbReference type="AlphaFoldDB" id="B9RV12"/>
<evidence type="ECO:0000313" key="1">
    <source>
        <dbReference type="EMBL" id="EEF44745.1"/>
    </source>
</evidence>
<protein>
    <submittedName>
        <fullName evidence="1">Uncharacterized protein</fullName>
    </submittedName>
</protein>
<dbReference type="PANTHER" id="PTHR31197">
    <property type="entry name" value="OS01G0612600 PROTEIN"/>
    <property type="match status" value="1"/>
</dbReference>
<name>B9RV12_RICCO</name>
<dbReference type="Pfam" id="PF07800">
    <property type="entry name" value="DUF1644"/>
    <property type="match status" value="1"/>
</dbReference>
<dbReference type="EMBL" id="EQ973818">
    <property type="protein sequence ID" value="EEF44745.1"/>
    <property type="molecule type" value="Genomic_DNA"/>
</dbReference>
<organism evidence="1 2">
    <name type="scientific">Ricinus communis</name>
    <name type="common">Castor bean</name>
    <dbReference type="NCBI Taxonomy" id="3988"/>
    <lineage>
        <taxon>Eukaryota</taxon>
        <taxon>Viridiplantae</taxon>
        <taxon>Streptophyta</taxon>
        <taxon>Embryophyta</taxon>
        <taxon>Tracheophyta</taxon>
        <taxon>Spermatophyta</taxon>
        <taxon>Magnoliopsida</taxon>
        <taxon>eudicotyledons</taxon>
        <taxon>Gunneridae</taxon>
        <taxon>Pentapetalae</taxon>
        <taxon>rosids</taxon>
        <taxon>fabids</taxon>
        <taxon>Malpighiales</taxon>
        <taxon>Euphorbiaceae</taxon>
        <taxon>Acalyphoideae</taxon>
        <taxon>Acalypheae</taxon>
        <taxon>Ricinus</taxon>
    </lineage>
</organism>
<accession>B9RV12</accession>
<evidence type="ECO:0000313" key="2">
    <source>
        <dbReference type="Proteomes" id="UP000008311"/>
    </source>
</evidence>
<sequence>MQNKSESGSKSAKDAIAKQWEKALCPICIGHPHNTVLLHCSSSSKGLCAKQTTASRIALSSFSSRQSHLHHKELLFGCPARKSMNSKLL</sequence>
<keyword evidence="2" id="KW-1185">Reference proteome</keyword>
<proteinExistence type="predicted"/>
<dbReference type="InterPro" id="IPR012866">
    <property type="entry name" value="DUF1644"/>
</dbReference>